<evidence type="ECO:0000313" key="1">
    <source>
        <dbReference type="EMBL" id="UVI31665.1"/>
    </source>
</evidence>
<dbReference type="Gene3D" id="1.10.357.10">
    <property type="entry name" value="Tetracycline Repressor, domain 2"/>
    <property type="match status" value="1"/>
</dbReference>
<keyword evidence="2" id="KW-1185">Reference proteome</keyword>
<reference evidence="1" key="1">
    <citation type="submission" date="2022-01" db="EMBL/GenBank/DDBJ databases">
        <title>Paenibacillus spongiae sp. nov., isolated from marine sponge.</title>
        <authorList>
            <person name="Li Z."/>
            <person name="Zhang M."/>
        </authorList>
    </citation>
    <scope>NUCLEOTIDE SEQUENCE</scope>
    <source>
        <strain evidence="1">PHS-Z3</strain>
    </source>
</reference>
<sequence>MRDGQDKGEFGEFDPSVMASMIQGAIGEYMMGISPITRKIDPETYCRELVKLVRQAAKQRKG</sequence>
<dbReference type="EMBL" id="CP091430">
    <property type="protein sequence ID" value="UVI31665.1"/>
    <property type="molecule type" value="Genomic_DNA"/>
</dbReference>
<evidence type="ECO:0008006" key="3">
    <source>
        <dbReference type="Google" id="ProtNLM"/>
    </source>
</evidence>
<accession>A0ABY5SGQ3</accession>
<gene>
    <name evidence="1" type="ORF">L1F29_07570</name>
</gene>
<proteinExistence type="predicted"/>
<evidence type="ECO:0000313" key="2">
    <source>
        <dbReference type="Proteomes" id="UP001057877"/>
    </source>
</evidence>
<protein>
    <recommendedName>
        <fullName evidence="3">BetI-type transcriptional repressor C-terminal domain-containing protein</fullName>
    </recommendedName>
</protein>
<dbReference type="Proteomes" id="UP001057877">
    <property type="component" value="Chromosome"/>
</dbReference>
<name>A0ABY5SGQ3_9BACL</name>
<organism evidence="1 2">
    <name type="scientific">Paenibacillus spongiae</name>
    <dbReference type="NCBI Taxonomy" id="2909671"/>
    <lineage>
        <taxon>Bacteria</taxon>
        <taxon>Bacillati</taxon>
        <taxon>Bacillota</taxon>
        <taxon>Bacilli</taxon>
        <taxon>Bacillales</taxon>
        <taxon>Paenibacillaceae</taxon>
        <taxon>Paenibacillus</taxon>
    </lineage>
</organism>